<feature type="transmembrane region" description="Helical" evidence="11">
    <location>
        <begin position="193"/>
        <end position="215"/>
    </location>
</feature>
<evidence type="ECO:0000256" key="3">
    <source>
        <dbReference type="ARBA" id="ARBA00022448"/>
    </source>
</evidence>
<dbReference type="Gene3D" id="1.20.120.220">
    <property type="entry name" value="ATP synthase, F0 complex, subunit A"/>
    <property type="match status" value="1"/>
</dbReference>
<feature type="transmembrane region" description="Helical" evidence="11">
    <location>
        <begin position="221"/>
        <end position="240"/>
    </location>
</feature>
<keyword evidence="8 11" id="KW-0406">Ion transport</keyword>
<evidence type="ECO:0000256" key="2">
    <source>
        <dbReference type="ARBA" id="ARBA00006810"/>
    </source>
</evidence>
<evidence type="ECO:0000256" key="4">
    <source>
        <dbReference type="ARBA" id="ARBA00022547"/>
    </source>
</evidence>
<keyword evidence="6 11" id="KW-0375">Hydrogen ion transport</keyword>
<accession>A0A078MT26</accession>
<dbReference type="Pfam" id="PF00119">
    <property type="entry name" value="ATP-synt_A"/>
    <property type="match status" value="1"/>
</dbReference>
<dbReference type="HAMAP" id="MF_01393">
    <property type="entry name" value="ATP_synth_a_bact"/>
    <property type="match status" value="1"/>
</dbReference>
<dbReference type="PRINTS" id="PR00123">
    <property type="entry name" value="ATPASEA"/>
</dbReference>
<keyword evidence="3 11" id="KW-0813">Transport</keyword>
<feature type="transmembrane region" description="Helical" evidence="11">
    <location>
        <begin position="38"/>
        <end position="59"/>
    </location>
</feature>
<keyword evidence="9 11" id="KW-0472">Membrane</keyword>
<keyword evidence="7 11" id="KW-1133">Transmembrane helix</keyword>
<name>A0A078MT26_9MICC</name>
<evidence type="ECO:0000256" key="6">
    <source>
        <dbReference type="ARBA" id="ARBA00022781"/>
    </source>
</evidence>
<evidence type="ECO:0000256" key="9">
    <source>
        <dbReference type="ARBA" id="ARBA00023136"/>
    </source>
</evidence>
<sequence length="268" mass="29556">MIALALPATTEDGFVPPAIDEMHLPEVWPWGAEYGEGIGKQMILVLLSVGIIAWFFIAASRRGTLVPGRLQFLGESAYGFVRNGIARDVIGERDFIKYVPFLFALFFFILVNNIYGAIPFIQLPSFSHPGGAYLLALIVYVTWIGIGLKKHGIRYFKMAVVPSGVPWYILPVLVPIEIISNFLVRPITHSLRLFATMMSGHLIVMLCGAGIEYLLVLQDNVLLQGASILVLVGGIAMYMLEALIMVLQAYVFVLLTAIYIQGALADEH</sequence>
<dbReference type="NCBIfam" id="TIGR01131">
    <property type="entry name" value="ATP_synt_6_or_A"/>
    <property type="match status" value="1"/>
</dbReference>
<dbReference type="GO" id="GO:0045259">
    <property type="term" value="C:proton-transporting ATP synthase complex"/>
    <property type="evidence" value="ECO:0007669"/>
    <property type="project" value="UniProtKB-KW"/>
</dbReference>
<evidence type="ECO:0000256" key="1">
    <source>
        <dbReference type="ARBA" id="ARBA00004141"/>
    </source>
</evidence>
<dbReference type="AlphaFoldDB" id="A0A078MT26"/>
<dbReference type="InterPro" id="IPR000568">
    <property type="entry name" value="ATP_synth_F0_asu"/>
</dbReference>
<gene>
    <name evidence="11 13" type="primary">atpB</name>
    <name evidence="13" type="ORF">BN1051_01917</name>
</gene>
<dbReference type="PANTHER" id="PTHR11410:SF0">
    <property type="entry name" value="ATP SYNTHASE SUBUNIT A"/>
    <property type="match status" value="1"/>
</dbReference>
<dbReference type="InterPro" id="IPR035908">
    <property type="entry name" value="F0_ATP_A_sf"/>
</dbReference>
<evidence type="ECO:0000256" key="12">
    <source>
        <dbReference type="RuleBase" id="RU000483"/>
    </source>
</evidence>
<dbReference type="PANTHER" id="PTHR11410">
    <property type="entry name" value="ATP SYNTHASE SUBUNIT A"/>
    <property type="match status" value="1"/>
</dbReference>
<feature type="transmembrane region" description="Helical" evidence="11">
    <location>
        <begin position="95"/>
        <end position="118"/>
    </location>
</feature>
<keyword evidence="4 11" id="KW-0138">CF(0)</keyword>
<comment type="function">
    <text evidence="11 12">Key component of the proton channel; it plays a direct role in the translocation of protons across the membrane.</text>
</comment>
<evidence type="ECO:0000313" key="13">
    <source>
        <dbReference type="EMBL" id="CEA08562.1"/>
    </source>
</evidence>
<feature type="transmembrane region" description="Helical" evidence="11">
    <location>
        <begin position="130"/>
        <end position="148"/>
    </location>
</feature>
<evidence type="ECO:0000256" key="10">
    <source>
        <dbReference type="ARBA" id="ARBA00023310"/>
    </source>
</evidence>
<dbReference type="EMBL" id="LN483071">
    <property type="protein sequence ID" value="CEA08562.1"/>
    <property type="molecule type" value="Genomic_DNA"/>
</dbReference>
<comment type="similarity">
    <text evidence="2 11 12">Belongs to the ATPase A chain family.</text>
</comment>
<keyword evidence="11" id="KW-1003">Cell membrane</keyword>
<evidence type="ECO:0000256" key="7">
    <source>
        <dbReference type="ARBA" id="ARBA00022989"/>
    </source>
</evidence>
<dbReference type="SUPFAM" id="SSF81336">
    <property type="entry name" value="F1F0 ATP synthase subunit A"/>
    <property type="match status" value="1"/>
</dbReference>
<dbReference type="CDD" id="cd00310">
    <property type="entry name" value="ATP-synt_Fo_a_6"/>
    <property type="match status" value="1"/>
</dbReference>
<keyword evidence="5 11" id="KW-0812">Transmembrane</keyword>
<organism evidence="13">
    <name type="scientific">Arthrobacter saudimassiliensis</name>
    <dbReference type="NCBI Taxonomy" id="1461584"/>
    <lineage>
        <taxon>Bacteria</taxon>
        <taxon>Bacillati</taxon>
        <taxon>Actinomycetota</taxon>
        <taxon>Actinomycetes</taxon>
        <taxon>Micrococcales</taxon>
        <taxon>Micrococcaceae</taxon>
        <taxon>Arthrobacter</taxon>
    </lineage>
</organism>
<dbReference type="PATRIC" id="fig|1461584.3.peg.1892"/>
<comment type="subcellular location">
    <subcellularLocation>
        <location evidence="11 12">Cell membrane</location>
        <topology evidence="11 12">Multi-pass membrane protein</topology>
    </subcellularLocation>
    <subcellularLocation>
        <location evidence="1">Membrane</location>
        <topology evidence="1">Multi-pass membrane protein</topology>
    </subcellularLocation>
</comment>
<keyword evidence="10 11" id="KW-0066">ATP synthesis</keyword>
<reference evidence="13" key="1">
    <citation type="submission" date="2014-07" db="EMBL/GenBank/DDBJ databases">
        <authorList>
            <person name="Urmite Genomes Urmite Genomes"/>
        </authorList>
    </citation>
    <scope>NUCLEOTIDE SEQUENCE</scope>
    <source>
        <strain evidence="13">11W110_air</strain>
    </source>
</reference>
<evidence type="ECO:0000256" key="11">
    <source>
        <dbReference type="HAMAP-Rule" id="MF_01393"/>
    </source>
</evidence>
<feature type="transmembrane region" description="Helical" evidence="11">
    <location>
        <begin position="247"/>
        <end position="265"/>
    </location>
</feature>
<dbReference type="InterPro" id="IPR045083">
    <property type="entry name" value="ATP_synth_F0_asu_bact/mt"/>
</dbReference>
<evidence type="ECO:0000256" key="5">
    <source>
        <dbReference type="ARBA" id="ARBA00022692"/>
    </source>
</evidence>
<protein>
    <recommendedName>
        <fullName evidence="11 12">ATP synthase subunit a</fullName>
    </recommendedName>
    <alternativeName>
        <fullName evidence="11">ATP synthase F0 sector subunit a</fullName>
    </alternativeName>
    <alternativeName>
        <fullName evidence="11">F-ATPase subunit 6</fullName>
    </alternativeName>
</protein>
<proteinExistence type="inferred from homology"/>
<dbReference type="GO" id="GO:0005886">
    <property type="term" value="C:plasma membrane"/>
    <property type="evidence" value="ECO:0007669"/>
    <property type="project" value="UniProtKB-SubCell"/>
</dbReference>
<dbReference type="GO" id="GO:0046933">
    <property type="term" value="F:proton-transporting ATP synthase activity, rotational mechanism"/>
    <property type="evidence" value="ECO:0007669"/>
    <property type="project" value="UniProtKB-UniRule"/>
</dbReference>
<evidence type="ECO:0000256" key="8">
    <source>
        <dbReference type="ARBA" id="ARBA00023065"/>
    </source>
</evidence>